<dbReference type="Gene3D" id="1.10.260.50">
    <property type="match status" value="1"/>
</dbReference>
<comment type="caution">
    <text evidence="9">The sequence shown here is derived from an EMBL/GenBank/DDBJ whole genome shotgun (WGS) entry which is preliminary data.</text>
</comment>
<dbReference type="InterPro" id="IPR015424">
    <property type="entry name" value="PyrdxlP-dep_Trfase"/>
</dbReference>
<evidence type="ECO:0000256" key="6">
    <source>
        <dbReference type="ARBA" id="ARBA00023014"/>
    </source>
</evidence>
<evidence type="ECO:0000313" key="9">
    <source>
        <dbReference type="EMBL" id="TSB48065.1"/>
    </source>
</evidence>
<dbReference type="RefSeq" id="WP_143846411.1">
    <property type="nucleotide sequence ID" value="NZ_VLXZ01000001.1"/>
</dbReference>
<organism evidence="9 10">
    <name type="scientific">Alkalicoccobacillus porphyridii</name>
    <dbReference type="NCBI Taxonomy" id="2597270"/>
    <lineage>
        <taxon>Bacteria</taxon>
        <taxon>Bacillati</taxon>
        <taxon>Bacillota</taxon>
        <taxon>Bacilli</taxon>
        <taxon>Bacillales</taxon>
        <taxon>Bacillaceae</taxon>
        <taxon>Alkalicoccobacillus</taxon>
    </lineage>
</organism>
<gene>
    <name evidence="9" type="ORF">FN960_00465</name>
</gene>
<keyword evidence="3" id="KW-0479">Metal-binding</keyword>
<dbReference type="Proteomes" id="UP000318521">
    <property type="component" value="Unassembled WGS sequence"/>
</dbReference>
<name>A0A554A320_9BACI</name>
<evidence type="ECO:0000256" key="7">
    <source>
        <dbReference type="RuleBase" id="RU004504"/>
    </source>
</evidence>
<dbReference type="PANTHER" id="PTHR11601:SF50">
    <property type="entry name" value="CYSTEINE DESULFURASE ISCS 2-RELATED"/>
    <property type="match status" value="1"/>
</dbReference>
<reference evidence="9 10" key="1">
    <citation type="submission" date="2019-07" db="EMBL/GenBank/DDBJ databases">
        <authorList>
            <person name="Park Y.J."/>
            <person name="Jeong S.E."/>
            <person name="Jung H.S."/>
        </authorList>
    </citation>
    <scope>NUCLEOTIDE SEQUENCE [LARGE SCALE GENOMIC DNA]</scope>
    <source>
        <strain evidence="10">P16(2019)</strain>
    </source>
</reference>
<dbReference type="InterPro" id="IPR016454">
    <property type="entry name" value="Cysteine_dSase"/>
</dbReference>
<evidence type="ECO:0000256" key="3">
    <source>
        <dbReference type="ARBA" id="ARBA00022723"/>
    </source>
</evidence>
<dbReference type="OrthoDB" id="9808002at2"/>
<dbReference type="Gene3D" id="3.90.1150.10">
    <property type="entry name" value="Aspartate Aminotransferase, domain 1"/>
    <property type="match status" value="1"/>
</dbReference>
<dbReference type="AlphaFoldDB" id="A0A554A320"/>
<dbReference type="SUPFAM" id="SSF53383">
    <property type="entry name" value="PLP-dependent transferases"/>
    <property type="match status" value="1"/>
</dbReference>
<dbReference type="PROSITE" id="PS00595">
    <property type="entry name" value="AA_TRANSFER_CLASS_5"/>
    <property type="match status" value="1"/>
</dbReference>
<evidence type="ECO:0000256" key="4">
    <source>
        <dbReference type="ARBA" id="ARBA00022898"/>
    </source>
</evidence>
<keyword evidence="6" id="KW-0411">Iron-sulfur</keyword>
<feature type="domain" description="Aminotransferase class V" evidence="8">
    <location>
        <begin position="2"/>
        <end position="364"/>
    </location>
</feature>
<evidence type="ECO:0000259" key="8">
    <source>
        <dbReference type="Pfam" id="PF00266"/>
    </source>
</evidence>
<evidence type="ECO:0000256" key="2">
    <source>
        <dbReference type="ARBA" id="ARBA00006490"/>
    </source>
</evidence>
<accession>A0A554A320</accession>
<proteinExistence type="inferred from homology"/>
<dbReference type="Gene3D" id="3.40.640.10">
    <property type="entry name" value="Type I PLP-dependent aspartate aminotransferase-like (Major domain)"/>
    <property type="match status" value="1"/>
</dbReference>
<protein>
    <submittedName>
        <fullName evidence="9">Cysteine desulfurase</fullName>
    </submittedName>
</protein>
<sequence length="381" mass="41773">MIYLDNSATTRPSQEALQTYLSVSERFFGNPSSLHKLGMESEKVLNRARSIMAELLDVESSGIYFTSGGTESNNLAIKGSLRSTLHKKNHLITTAAEHASVYQSFKELEKEGYQVTYLPVDETGKITISDLEKALTKDTVLVSISHVNNETGTIQPIYEIGTLLRKYPQIRFHVDHVQGAGKVPLSIKRAGIDLLTLSAHKFHGLKGSALLYIRPGIHVKSQAHGGEQEGGFRGGTENVAGIAAMAKAYKMECEKASSRMTHLQQLQLKLVEHFSLLDECVVNTPHQESAPHIINVSVPGYKPEVIVQKLAEQEIYISTQSACSSKLNEPSRVLLAMGKGEEVASSALRISLSFDSTQEEIDTFIQVLSTLLPSIKKVVGK</sequence>
<evidence type="ECO:0000256" key="1">
    <source>
        <dbReference type="ARBA" id="ARBA00001933"/>
    </source>
</evidence>
<dbReference type="EMBL" id="VLXZ01000001">
    <property type="protein sequence ID" value="TSB48065.1"/>
    <property type="molecule type" value="Genomic_DNA"/>
</dbReference>
<dbReference type="Pfam" id="PF00266">
    <property type="entry name" value="Aminotran_5"/>
    <property type="match status" value="1"/>
</dbReference>
<dbReference type="InterPro" id="IPR015421">
    <property type="entry name" value="PyrdxlP-dep_Trfase_major"/>
</dbReference>
<dbReference type="GO" id="GO:0046872">
    <property type="term" value="F:metal ion binding"/>
    <property type="evidence" value="ECO:0007669"/>
    <property type="project" value="UniProtKB-KW"/>
</dbReference>
<dbReference type="PANTHER" id="PTHR11601">
    <property type="entry name" value="CYSTEINE DESULFURYLASE FAMILY MEMBER"/>
    <property type="match status" value="1"/>
</dbReference>
<keyword evidence="4" id="KW-0663">Pyridoxal phosphate</keyword>
<keyword evidence="5" id="KW-0408">Iron</keyword>
<dbReference type="GO" id="GO:0003824">
    <property type="term" value="F:catalytic activity"/>
    <property type="evidence" value="ECO:0007669"/>
    <property type="project" value="UniProtKB-ARBA"/>
</dbReference>
<keyword evidence="10" id="KW-1185">Reference proteome</keyword>
<dbReference type="InterPro" id="IPR020578">
    <property type="entry name" value="Aminotrans_V_PyrdxlP_BS"/>
</dbReference>
<dbReference type="NCBIfam" id="NF002806">
    <property type="entry name" value="PRK02948.1"/>
    <property type="match status" value="1"/>
</dbReference>
<evidence type="ECO:0000313" key="10">
    <source>
        <dbReference type="Proteomes" id="UP000318521"/>
    </source>
</evidence>
<dbReference type="InterPro" id="IPR000192">
    <property type="entry name" value="Aminotrans_V_dom"/>
</dbReference>
<dbReference type="GO" id="GO:0051536">
    <property type="term" value="F:iron-sulfur cluster binding"/>
    <property type="evidence" value="ECO:0007669"/>
    <property type="project" value="UniProtKB-KW"/>
</dbReference>
<dbReference type="InterPro" id="IPR015422">
    <property type="entry name" value="PyrdxlP-dep_Trfase_small"/>
</dbReference>
<dbReference type="PIRSF" id="PIRSF005572">
    <property type="entry name" value="NifS"/>
    <property type="match status" value="1"/>
</dbReference>
<comment type="cofactor">
    <cofactor evidence="1 7">
        <name>pyridoxal 5'-phosphate</name>
        <dbReference type="ChEBI" id="CHEBI:597326"/>
    </cofactor>
</comment>
<comment type="similarity">
    <text evidence="2">Belongs to the class-V pyridoxal-phosphate-dependent aminotransferase family. NifS/IscS subfamily.</text>
</comment>
<evidence type="ECO:0000256" key="5">
    <source>
        <dbReference type="ARBA" id="ARBA00023004"/>
    </source>
</evidence>